<proteinExistence type="inferred from homology"/>
<organism evidence="2">
    <name type="scientific">marine metagenome</name>
    <dbReference type="NCBI Taxonomy" id="408172"/>
    <lineage>
        <taxon>unclassified sequences</taxon>
        <taxon>metagenomes</taxon>
        <taxon>ecological metagenomes</taxon>
    </lineage>
</organism>
<dbReference type="InterPro" id="IPR053714">
    <property type="entry name" value="Iso_Racemase_Enz_sf"/>
</dbReference>
<dbReference type="InterPro" id="IPR015942">
    <property type="entry name" value="Asp/Glu/hydantoin_racemase"/>
</dbReference>
<dbReference type="EMBL" id="UINC01006077">
    <property type="protein sequence ID" value="SVA25328.1"/>
    <property type="molecule type" value="Genomic_DNA"/>
</dbReference>
<dbReference type="GO" id="GO:0047661">
    <property type="term" value="F:amino-acid racemase activity"/>
    <property type="evidence" value="ECO:0007669"/>
    <property type="project" value="InterPro"/>
</dbReference>
<protein>
    <recommendedName>
        <fullName evidence="3">Hydrogenase expression protein HupH</fullName>
    </recommendedName>
</protein>
<name>A0A381UCJ1_9ZZZZ</name>
<reference evidence="2" key="1">
    <citation type="submission" date="2018-05" db="EMBL/GenBank/DDBJ databases">
        <authorList>
            <person name="Lanie J.A."/>
            <person name="Ng W.-L."/>
            <person name="Kazmierczak K.M."/>
            <person name="Andrzejewski T.M."/>
            <person name="Davidsen T.M."/>
            <person name="Wayne K.J."/>
            <person name="Tettelin H."/>
            <person name="Glass J.I."/>
            <person name="Rusch D."/>
            <person name="Podicherti R."/>
            <person name="Tsui H.-C.T."/>
            <person name="Winkler M.E."/>
        </authorList>
    </citation>
    <scope>NUCLEOTIDE SEQUENCE</scope>
</reference>
<comment type="similarity">
    <text evidence="1">Belongs to the HyuE racemase family.</text>
</comment>
<dbReference type="AlphaFoldDB" id="A0A381UCJ1"/>
<evidence type="ECO:0000256" key="1">
    <source>
        <dbReference type="ARBA" id="ARBA00038414"/>
    </source>
</evidence>
<dbReference type="PANTHER" id="PTHR28047">
    <property type="entry name" value="PROTEIN DCG1"/>
    <property type="match status" value="1"/>
</dbReference>
<evidence type="ECO:0000313" key="2">
    <source>
        <dbReference type="EMBL" id="SVA25328.1"/>
    </source>
</evidence>
<gene>
    <name evidence="2" type="ORF">METZ01_LOCUS78182</name>
</gene>
<dbReference type="InterPro" id="IPR001920">
    <property type="entry name" value="Asp/Glu_race"/>
</dbReference>
<evidence type="ECO:0008006" key="3">
    <source>
        <dbReference type="Google" id="ProtNLM"/>
    </source>
</evidence>
<dbReference type="SUPFAM" id="SSF53681">
    <property type="entry name" value="Aspartate/glutamate racemase"/>
    <property type="match status" value="1"/>
</dbReference>
<sequence>MPRILVLAPFPLDPDQLLLRAKQLDAAPLPDGVEVDFKPVKAAPGNYVSHHDYLIADIALFEAGLQAEAEGYDAVCIDTVSDSGVNALRSVLDIPVVGPGRTQYAVAAMLGRTFGIVTMWKQWLPLYEKVLSEIGLANRCVGVRSIDVTPNNRTLMAGKDHALPLLLEAAQALVSEDGADVICLGSTTMHEAHEFLQGNLEVPVVNPGPLSYFVAEALVALQLSQSRSAYPKPLVPKLEMVHEMLDGAVISEAST</sequence>
<accession>A0A381UCJ1</accession>
<dbReference type="InterPro" id="IPR052186">
    <property type="entry name" value="Hydantoin_racemase-like"/>
</dbReference>
<dbReference type="Gene3D" id="3.40.50.12500">
    <property type="match status" value="1"/>
</dbReference>
<dbReference type="PANTHER" id="PTHR28047:SF5">
    <property type="entry name" value="PROTEIN DCG1"/>
    <property type="match status" value="1"/>
</dbReference>
<dbReference type="Pfam" id="PF01177">
    <property type="entry name" value="Asp_Glu_race"/>
    <property type="match status" value="1"/>
</dbReference>